<comment type="similarity">
    <text evidence="9">Belongs to the NAD synthetase family.</text>
</comment>
<comment type="catalytic activity">
    <reaction evidence="7 8">
        <text>deamido-NAD(+) + L-glutamine + ATP + H2O = L-glutamate + AMP + diphosphate + NAD(+) + H(+)</text>
        <dbReference type="Rhea" id="RHEA:24384"/>
        <dbReference type="ChEBI" id="CHEBI:15377"/>
        <dbReference type="ChEBI" id="CHEBI:15378"/>
        <dbReference type="ChEBI" id="CHEBI:29985"/>
        <dbReference type="ChEBI" id="CHEBI:30616"/>
        <dbReference type="ChEBI" id="CHEBI:33019"/>
        <dbReference type="ChEBI" id="CHEBI:57540"/>
        <dbReference type="ChEBI" id="CHEBI:58359"/>
        <dbReference type="ChEBI" id="CHEBI:58437"/>
        <dbReference type="ChEBI" id="CHEBI:456215"/>
        <dbReference type="EC" id="6.3.5.1"/>
    </reaction>
</comment>
<feature type="domain" description="CN hydrolase" evidence="10">
    <location>
        <begin position="4"/>
        <end position="243"/>
    </location>
</feature>
<keyword evidence="3 7" id="KW-0436">Ligase</keyword>
<dbReference type="HAMAP" id="MF_02090">
    <property type="entry name" value="NadE_glutamine_dep"/>
    <property type="match status" value="1"/>
</dbReference>
<dbReference type="GO" id="GO:0008795">
    <property type="term" value="F:NAD+ synthase activity"/>
    <property type="evidence" value="ECO:0007669"/>
    <property type="project" value="UniProtKB-UniRule"/>
</dbReference>
<feature type="active site" description="For glutaminase activity" evidence="7">
    <location>
        <position position="110"/>
    </location>
</feature>
<dbReference type="EC" id="6.3.5.1" evidence="7 8"/>
<organism evidence="11 12">
    <name type="scientific">Candidatus Nitrobium versatile</name>
    <dbReference type="NCBI Taxonomy" id="2884831"/>
    <lineage>
        <taxon>Bacteria</taxon>
        <taxon>Pseudomonadati</taxon>
        <taxon>Nitrospirota</taxon>
        <taxon>Nitrospiria</taxon>
        <taxon>Nitrospirales</taxon>
        <taxon>Nitrospiraceae</taxon>
        <taxon>Candidatus Nitrobium</taxon>
    </lineage>
</organism>
<dbReference type="CDD" id="cd07570">
    <property type="entry name" value="GAT_Gln-NAD-synth"/>
    <property type="match status" value="1"/>
</dbReference>
<sequence>MKTVRIALCQINPTVGDLAGNVEKITECIENASQHRPDIIAFPELAVTGYPPEDLLLKPQFINDNLEALDAIRGKVEDFLVIVGFVDRRDDIFNAAALIHNRCIIDVYHKIHLPNYGVFDENRYFQSGARCPVYRMGEVLFGFTICEDIWYPEGPTSVQALAGAEFIININASPYHMGKSGFRERMLSTRAYDNSVVIAYLNTVGGQDELVFDGHSLVVDQNGDFITAGKRFEEDMLIVDLDLEAVFMKRLHDPRRRQQTKALKREGVEEIPLARIPGSPEVLQPLPPQNISCLSVCSLEEEAYSALVLGTRDYVRKNGFRRVCIGLSGGVDSALVATIAVDAIGKDNVTGVFMPSPFTSRESREDAEELVRNLDIRLIEVPITAAFEGYIEMLRPEFRDLPPDTTEENLQARIRGTILMALSNKFGWLVLTTGNKSEMSVGYATLYGDMAGGFAVIKDVPKTLVYALCRWRNEKEGRAIIPGRVLVKAPTAELRPEQKDTDSLPPYEMLDPVLKAYIEEDKAFDEIVALGGDEERAKRVIRMVDLSEYKRRQAPPGIKITPRAFGRDRRFPITNRYRSW</sequence>
<evidence type="ECO:0000256" key="9">
    <source>
        <dbReference type="RuleBase" id="RU003811"/>
    </source>
</evidence>
<feature type="active site" description="Proton acceptor; for glutaminase activity" evidence="7">
    <location>
        <position position="44"/>
    </location>
</feature>
<feature type="binding site" evidence="7">
    <location>
        <position position="173"/>
    </location>
    <ligand>
        <name>L-glutamine</name>
        <dbReference type="ChEBI" id="CHEBI:58359"/>
    </ligand>
</feature>
<feature type="binding site" evidence="7">
    <location>
        <position position="433"/>
    </location>
    <ligand>
        <name>ATP</name>
        <dbReference type="ChEBI" id="CHEBI:30616"/>
    </ligand>
</feature>
<dbReference type="GO" id="GO:0004359">
    <property type="term" value="F:glutaminase activity"/>
    <property type="evidence" value="ECO:0007669"/>
    <property type="project" value="InterPro"/>
</dbReference>
<evidence type="ECO:0000256" key="6">
    <source>
        <dbReference type="ARBA" id="ARBA00023027"/>
    </source>
</evidence>
<gene>
    <name evidence="7" type="primary">nadE</name>
    <name evidence="11" type="ORF">K8I29_16495</name>
</gene>
<evidence type="ECO:0000256" key="7">
    <source>
        <dbReference type="HAMAP-Rule" id="MF_02090"/>
    </source>
</evidence>
<dbReference type="GO" id="GO:0003952">
    <property type="term" value="F:NAD+ synthase (glutamine-hydrolyzing) activity"/>
    <property type="evidence" value="ECO:0007669"/>
    <property type="project" value="UniProtKB-UniRule"/>
</dbReference>
<keyword evidence="6 7" id="KW-0520">NAD</keyword>
<dbReference type="InterPro" id="IPR014445">
    <property type="entry name" value="Gln-dep_NAD_synthase"/>
</dbReference>
<accession>A0A953SFY4</accession>
<evidence type="ECO:0000256" key="4">
    <source>
        <dbReference type="ARBA" id="ARBA00022741"/>
    </source>
</evidence>
<dbReference type="EMBL" id="JAIOIV010000127">
    <property type="protein sequence ID" value="MBZ0157796.1"/>
    <property type="molecule type" value="Genomic_DNA"/>
</dbReference>
<dbReference type="InterPro" id="IPR022310">
    <property type="entry name" value="NAD/GMP_synthase"/>
</dbReference>
<dbReference type="SUPFAM" id="SSF52402">
    <property type="entry name" value="Adenine nucleotide alpha hydrolases-like"/>
    <property type="match status" value="1"/>
</dbReference>
<comment type="caution">
    <text evidence="11">The sequence shown here is derived from an EMBL/GenBank/DDBJ whole genome shotgun (WGS) entry which is preliminary data.</text>
</comment>
<comment type="similarity">
    <text evidence="2 7 8">In the C-terminal section; belongs to the NAD synthetase family.</text>
</comment>
<dbReference type="AlphaFoldDB" id="A0A953SFY4"/>
<dbReference type="Gene3D" id="3.60.110.10">
    <property type="entry name" value="Carbon-nitrogen hydrolase"/>
    <property type="match status" value="1"/>
</dbReference>
<reference evidence="11" key="1">
    <citation type="journal article" date="2021" name="bioRxiv">
        <title>Unraveling nitrogen, sulfur and carbon metabolic pathways and microbial community transcriptional responses to substrate deprivation and toxicity stresses in a bioreactor mimicking anoxic brackish coastal sediment conditions.</title>
        <authorList>
            <person name="Martins P.D."/>
            <person name="Echeveste M.J."/>
            <person name="Arshad A."/>
            <person name="Kurth J."/>
            <person name="Ouboter H."/>
            <person name="Jetten M.S.M."/>
            <person name="Welte C.U."/>
        </authorList>
    </citation>
    <scope>NUCLEOTIDE SEQUENCE</scope>
    <source>
        <strain evidence="11">MAG_39</strain>
    </source>
</reference>
<proteinExistence type="inferred from homology"/>
<dbReference type="Pfam" id="PF02540">
    <property type="entry name" value="NAD_synthase"/>
    <property type="match status" value="1"/>
</dbReference>
<dbReference type="InterPro" id="IPR014729">
    <property type="entry name" value="Rossmann-like_a/b/a_fold"/>
</dbReference>
<evidence type="ECO:0000256" key="5">
    <source>
        <dbReference type="ARBA" id="ARBA00022840"/>
    </source>
</evidence>
<protein>
    <recommendedName>
        <fullName evidence="7 8">Glutamine-dependent NAD(+) synthetase</fullName>
        <ecNumber evidence="7 8">6.3.5.1</ecNumber>
    </recommendedName>
    <alternativeName>
        <fullName evidence="7 8">NAD(+) synthase [glutamine-hydrolyzing]</fullName>
    </alternativeName>
</protein>
<dbReference type="GO" id="GO:0005524">
    <property type="term" value="F:ATP binding"/>
    <property type="evidence" value="ECO:0007669"/>
    <property type="project" value="UniProtKB-UniRule"/>
</dbReference>
<evidence type="ECO:0000256" key="1">
    <source>
        <dbReference type="ARBA" id="ARBA00005188"/>
    </source>
</evidence>
<evidence type="ECO:0000256" key="2">
    <source>
        <dbReference type="ARBA" id="ARBA00007145"/>
    </source>
</evidence>
<evidence type="ECO:0000256" key="8">
    <source>
        <dbReference type="PIRNR" id="PIRNR006630"/>
    </source>
</evidence>
<keyword evidence="5 7" id="KW-0067">ATP-binding</keyword>
<evidence type="ECO:0000256" key="3">
    <source>
        <dbReference type="ARBA" id="ARBA00022598"/>
    </source>
</evidence>
<feature type="active site" description="Nucleophile; for glutaminase activity" evidence="7">
    <location>
        <position position="146"/>
    </location>
</feature>
<evidence type="ECO:0000259" key="10">
    <source>
        <dbReference type="PROSITE" id="PS50263"/>
    </source>
</evidence>
<comment type="caution">
    <text evidence="7">Lacks conserved residue(s) required for the propagation of feature annotation.</text>
</comment>
<feature type="binding site" evidence="7">
    <location>
        <position position="179"/>
    </location>
    <ligand>
        <name>L-glutamine</name>
        <dbReference type="ChEBI" id="CHEBI:58359"/>
    </ligand>
</feature>
<dbReference type="GO" id="GO:0009435">
    <property type="term" value="P:NAD+ biosynthetic process"/>
    <property type="evidence" value="ECO:0007669"/>
    <property type="project" value="UniProtKB-UniRule"/>
</dbReference>
<feature type="binding site" evidence="7">
    <location>
        <position position="550"/>
    </location>
    <ligand>
        <name>deamido-NAD(+)</name>
        <dbReference type="ChEBI" id="CHEBI:58437"/>
        <note>ligand shared between two neighboring subunits</note>
    </ligand>
</feature>
<feature type="binding site" evidence="7">
    <location>
        <position position="409"/>
    </location>
    <ligand>
        <name>deamido-NAD(+)</name>
        <dbReference type="ChEBI" id="CHEBI:58437"/>
        <note>ligand shared between two neighboring subunits</note>
    </ligand>
</feature>
<evidence type="ECO:0000313" key="11">
    <source>
        <dbReference type="EMBL" id="MBZ0157796.1"/>
    </source>
</evidence>
<dbReference type="InterPro" id="IPR003010">
    <property type="entry name" value="C-N_Hydrolase"/>
</dbReference>
<dbReference type="FunFam" id="3.40.50.620:FF:000106">
    <property type="entry name" value="Glutamine-dependent NAD(+) synthetase"/>
    <property type="match status" value="1"/>
</dbReference>
<dbReference type="PROSITE" id="PS50263">
    <property type="entry name" value="CN_HYDROLASE"/>
    <property type="match status" value="1"/>
</dbReference>
<dbReference type="PANTHER" id="PTHR23090">
    <property type="entry name" value="NH 3 /GLUTAMINE-DEPENDENT NAD + SYNTHETASE"/>
    <property type="match status" value="1"/>
</dbReference>
<dbReference type="InterPro" id="IPR036526">
    <property type="entry name" value="C-N_Hydrolase_sf"/>
</dbReference>
<comment type="pathway">
    <text evidence="1 7 8">Cofactor biosynthesis; NAD(+) biosynthesis; NAD(+) from deamido-NAD(+) (L-Gln route): step 1/1.</text>
</comment>
<name>A0A953SFY4_9BACT</name>
<evidence type="ECO:0000313" key="12">
    <source>
        <dbReference type="Proteomes" id="UP000705867"/>
    </source>
</evidence>
<keyword evidence="4 7" id="KW-0547">Nucleotide-binding</keyword>
<comment type="function">
    <text evidence="7">Catalyzes the ATP-dependent amidation of deamido-NAD to form NAD. Uses L-glutamine as a nitrogen source.</text>
</comment>
<dbReference type="Proteomes" id="UP000705867">
    <property type="component" value="Unassembled WGS sequence"/>
</dbReference>
<feature type="binding site" evidence="7">
    <location>
        <position position="438"/>
    </location>
    <ligand>
        <name>deamido-NAD(+)</name>
        <dbReference type="ChEBI" id="CHEBI:58437"/>
        <note>ligand shared between two neighboring subunits</note>
    </ligand>
</feature>
<feature type="binding site" evidence="7">
    <location>
        <position position="116"/>
    </location>
    <ligand>
        <name>L-glutamine</name>
        <dbReference type="ChEBI" id="CHEBI:58359"/>
    </ligand>
</feature>
<dbReference type="Gene3D" id="3.40.50.620">
    <property type="entry name" value="HUPs"/>
    <property type="match status" value="1"/>
</dbReference>
<dbReference type="SUPFAM" id="SSF56317">
    <property type="entry name" value="Carbon-nitrogen hydrolase"/>
    <property type="match status" value="1"/>
</dbReference>
<dbReference type="InterPro" id="IPR003694">
    <property type="entry name" value="NAD_synthase"/>
</dbReference>
<dbReference type="Pfam" id="PF00795">
    <property type="entry name" value="CN_hydrolase"/>
    <property type="match status" value="1"/>
</dbReference>
<reference evidence="11" key="2">
    <citation type="submission" date="2021-08" db="EMBL/GenBank/DDBJ databases">
        <authorList>
            <person name="Dalcin Martins P."/>
        </authorList>
    </citation>
    <scope>NUCLEOTIDE SEQUENCE</scope>
    <source>
        <strain evidence="11">MAG_39</strain>
    </source>
</reference>
<dbReference type="PIRSF" id="PIRSF006630">
    <property type="entry name" value="NADS_GAT"/>
    <property type="match status" value="1"/>
</dbReference>
<feature type="binding site" evidence="7">
    <location>
        <begin position="326"/>
        <end position="333"/>
    </location>
    <ligand>
        <name>ATP</name>
        <dbReference type="ChEBI" id="CHEBI:30616"/>
    </ligand>
</feature>
<dbReference type="CDD" id="cd00553">
    <property type="entry name" value="NAD_synthase"/>
    <property type="match status" value="1"/>
</dbReference>
<dbReference type="NCBIfam" id="NF010588">
    <property type="entry name" value="PRK13981.1"/>
    <property type="match status" value="1"/>
</dbReference>
<dbReference type="PANTHER" id="PTHR23090:SF9">
    <property type="entry name" value="GLUTAMINE-DEPENDENT NAD(+) SYNTHETASE"/>
    <property type="match status" value="1"/>
</dbReference>
<dbReference type="GO" id="GO:0005737">
    <property type="term" value="C:cytoplasm"/>
    <property type="evidence" value="ECO:0007669"/>
    <property type="project" value="InterPro"/>
</dbReference>
<dbReference type="NCBIfam" id="TIGR00552">
    <property type="entry name" value="nadE"/>
    <property type="match status" value="1"/>
</dbReference>